<evidence type="ECO:0000313" key="2">
    <source>
        <dbReference type="Proteomes" id="UP000798662"/>
    </source>
</evidence>
<protein>
    <submittedName>
        <fullName evidence="1">Uncharacterized protein</fullName>
    </submittedName>
</protein>
<comment type="caution">
    <text evidence="1">The sequence shown here is derived from an EMBL/GenBank/DDBJ whole genome shotgun (WGS) entry which is preliminary data.</text>
</comment>
<gene>
    <name evidence="1" type="ORF">I4F81_006530</name>
</gene>
<dbReference type="EMBL" id="CM020619">
    <property type="protein sequence ID" value="KAK1863978.1"/>
    <property type="molecule type" value="Genomic_DNA"/>
</dbReference>
<dbReference type="Proteomes" id="UP000798662">
    <property type="component" value="Chromosome 2"/>
</dbReference>
<sequence>MDPVAGAVTVGARSDENPTPAGRQSPDAADDGENQEVGPAPVASSGISAVAADGFPPEGEPLAPSNSILPPGSESDGDRSDRPEEAKLNDDPPEAEGNDGQPNVAMEPVDSFPGAGPEEASGDGDEDEDELADGALFNIGKMATALAEGSDDEKMVVLFEMAQLLDHCLGDALSILVPAICSMVQTWSGNVRGSAAEALLDVVNLPDLPHATAKLIAETALDAIDPGHVGTGGTQGDVMAAQRGSPVEGDELLNSDEVLNLWAEILSAALRVVKWEPAELEMVTRLLDFHAFHRRDVSRKLAARVLGSLASSLADGLDVERHVLPTALALCEDVAIEVRGMVSESLALIAGRVSLVTLLGAFSGGVRKFTGAPGSNRASAEEVKTPTDSPTSTGRRAASMTKDERLSRTRLLTELLTPVVFRESAFSLKAASEDQRYVDDYTYLLLEIVAEVFGPLVWAVLCGDGQPKRASAKLMLGTSGKSSTDLCFTPTNPLETDTLRAFRAMAGCNGPIVRRHCAFNMPGVAAAVSGVHLQELATVVESLSQDKDAETRWNLAAGLHETAFLIASSGCKTAVNSLVKAAVALLQDEHALVRMNALEHFSELLPSLVQGEAGVFVARRLAPLFANLRLLSEGNWRTQQLLSRQVAASAYIMPAETLREAVLPLLYRMAEESTYLVRMSVMGAVATCMWHIADPEQRAVVMACFVTEWAEAGLHWMRLAFVEAAVASASLFSRVLFRDVFASATLRLAADPVPNVRLRLVRALPALGRACAQMDELHRAMEVLHEDSDPDVRVAVREIAPALDACLRHSVSADVDDERREDEELTRRELVLSAPSSAKLDLTGGAAKRHKLQLKKSAVSLMKTVRTSLHVADEVVALRLPAGLRLPVSGISGPSSPTAGAQSSPASTVAGTSGSSVSPRGTSPTSGIANVLSPLASLTSSSSRDSAVCASPRSLSSAEAGGSSGSDWFEDLGDGGDLGDSCSSSSPMRRLSLRSRARGPSLDGRGAPTGCVGKGSAVSPSAGVAASRGDSPGSLKAATNRTSPPGSSSLAGTVARGSPKQGAHPGALHLPTIAGSLELGSPVSNHSASPPSLASDASSPGTPVSSPSAFGAKMNMLGHRPTLKDLKDLKARVKKLTKK</sequence>
<evidence type="ECO:0000313" key="1">
    <source>
        <dbReference type="EMBL" id="KAK1863978.1"/>
    </source>
</evidence>
<name>A0ACC3C1J8_PYRYE</name>
<accession>A0ACC3C1J8</accession>
<keyword evidence="2" id="KW-1185">Reference proteome</keyword>
<proteinExistence type="predicted"/>
<organism evidence="1 2">
    <name type="scientific">Pyropia yezoensis</name>
    <name type="common">Susabi-nori</name>
    <name type="synonym">Porphyra yezoensis</name>
    <dbReference type="NCBI Taxonomy" id="2788"/>
    <lineage>
        <taxon>Eukaryota</taxon>
        <taxon>Rhodophyta</taxon>
        <taxon>Bangiophyceae</taxon>
        <taxon>Bangiales</taxon>
        <taxon>Bangiaceae</taxon>
        <taxon>Pyropia</taxon>
    </lineage>
</organism>
<reference evidence="1" key="1">
    <citation type="submission" date="2019-11" db="EMBL/GenBank/DDBJ databases">
        <title>Nori genome reveals adaptations in red seaweeds to the harsh intertidal environment.</title>
        <authorList>
            <person name="Wang D."/>
            <person name="Mao Y."/>
        </authorList>
    </citation>
    <scope>NUCLEOTIDE SEQUENCE</scope>
    <source>
        <tissue evidence="1">Gametophyte</tissue>
    </source>
</reference>